<keyword evidence="3" id="KW-1185">Reference proteome</keyword>
<name>A0A392S6D2_9FABA</name>
<dbReference type="PANTHER" id="PTHR36617">
    <property type="entry name" value="PROTEIN, PUTATIVE-RELATED"/>
    <property type="match status" value="1"/>
</dbReference>
<comment type="caution">
    <text evidence="2">The sequence shown here is derived from an EMBL/GenBank/DDBJ whole genome shotgun (WGS) entry which is preliminary data.</text>
</comment>
<dbReference type="PANTHER" id="PTHR36617:SF5">
    <property type="entry name" value="OS05G0421675 PROTEIN"/>
    <property type="match status" value="1"/>
</dbReference>
<dbReference type="AlphaFoldDB" id="A0A392S6D2"/>
<reference evidence="2 3" key="1">
    <citation type="journal article" date="2018" name="Front. Plant Sci.">
        <title>Red Clover (Trifolium pratense) and Zigzag Clover (T. medium) - A Picture of Genomic Similarities and Differences.</title>
        <authorList>
            <person name="Dluhosova J."/>
            <person name="Istvanek J."/>
            <person name="Nedelnik J."/>
            <person name="Repkova J."/>
        </authorList>
    </citation>
    <scope>NUCLEOTIDE SEQUENCE [LARGE SCALE GENOMIC DNA]</scope>
    <source>
        <strain evidence="3">cv. 10/8</strain>
        <tissue evidence="2">Leaf</tissue>
    </source>
</reference>
<dbReference type="Pfam" id="PF13966">
    <property type="entry name" value="zf-RVT"/>
    <property type="match status" value="1"/>
</dbReference>
<sequence length="99" mass="11025">MQAQSSDRRQWQPDPDTGYSVHGAYHLLTSHDSVTLDAAEDLIWHTQVPLKVSILTWRLLCDMLPTKVNIVTRGILSPKAHYCVAGCGAVELAQHLFLS</sequence>
<dbReference type="EMBL" id="LXQA010318725">
    <property type="protein sequence ID" value="MCI43540.1"/>
    <property type="molecule type" value="Genomic_DNA"/>
</dbReference>
<dbReference type="Proteomes" id="UP000265520">
    <property type="component" value="Unassembled WGS sequence"/>
</dbReference>
<organism evidence="2 3">
    <name type="scientific">Trifolium medium</name>
    <dbReference type="NCBI Taxonomy" id="97028"/>
    <lineage>
        <taxon>Eukaryota</taxon>
        <taxon>Viridiplantae</taxon>
        <taxon>Streptophyta</taxon>
        <taxon>Embryophyta</taxon>
        <taxon>Tracheophyta</taxon>
        <taxon>Spermatophyta</taxon>
        <taxon>Magnoliopsida</taxon>
        <taxon>eudicotyledons</taxon>
        <taxon>Gunneridae</taxon>
        <taxon>Pentapetalae</taxon>
        <taxon>rosids</taxon>
        <taxon>fabids</taxon>
        <taxon>Fabales</taxon>
        <taxon>Fabaceae</taxon>
        <taxon>Papilionoideae</taxon>
        <taxon>50 kb inversion clade</taxon>
        <taxon>NPAAA clade</taxon>
        <taxon>Hologalegina</taxon>
        <taxon>IRL clade</taxon>
        <taxon>Trifolieae</taxon>
        <taxon>Trifolium</taxon>
    </lineage>
</organism>
<evidence type="ECO:0000313" key="2">
    <source>
        <dbReference type="EMBL" id="MCI43540.1"/>
    </source>
</evidence>
<accession>A0A392S6D2</accession>
<feature type="non-terminal residue" evidence="2">
    <location>
        <position position="99"/>
    </location>
</feature>
<protein>
    <submittedName>
        <fullName evidence="2">O-acyltransferase WSD1</fullName>
    </submittedName>
</protein>
<evidence type="ECO:0000313" key="3">
    <source>
        <dbReference type="Proteomes" id="UP000265520"/>
    </source>
</evidence>
<proteinExistence type="predicted"/>
<keyword evidence="2" id="KW-0012">Acyltransferase</keyword>
<keyword evidence="2" id="KW-0808">Transferase</keyword>
<evidence type="ECO:0000259" key="1">
    <source>
        <dbReference type="Pfam" id="PF13966"/>
    </source>
</evidence>
<dbReference type="InterPro" id="IPR026960">
    <property type="entry name" value="RVT-Znf"/>
</dbReference>
<dbReference type="GO" id="GO:0016746">
    <property type="term" value="F:acyltransferase activity"/>
    <property type="evidence" value="ECO:0007669"/>
    <property type="project" value="UniProtKB-KW"/>
</dbReference>
<feature type="domain" description="Reverse transcriptase zinc-binding" evidence="1">
    <location>
        <begin position="19"/>
        <end position="98"/>
    </location>
</feature>